<accession>A0A7W7WJS1</accession>
<reference evidence="1 2" key="1">
    <citation type="submission" date="2020-08" db="EMBL/GenBank/DDBJ databases">
        <title>Sequencing the genomes of 1000 actinobacteria strains.</title>
        <authorList>
            <person name="Klenk H.-P."/>
        </authorList>
    </citation>
    <scope>NUCLEOTIDE SEQUENCE [LARGE SCALE GENOMIC DNA]</scope>
    <source>
        <strain evidence="1 2">DSM 44786</strain>
    </source>
</reference>
<dbReference type="RefSeq" id="WP_184919833.1">
    <property type="nucleotide sequence ID" value="NZ_JACHJR010000001.1"/>
</dbReference>
<sequence length="133" mass="15012">MLAALSPSAVVIRFRPIARDRLEYHANLAKIESGRFGLSVFADTSKDDEDLDATTERLLRAAEVDINKAMNPWYLRCPAASDLIGHGFTFWKDGNPGEIEEHYSVDIGVERPILDIRHVDLFVEAFSYRGSWS</sequence>
<evidence type="ECO:0000313" key="1">
    <source>
        <dbReference type="EMBL" id="MBB4949468.1"/>
    </source>
</evidence>
<comment type="caution">
    <text evidence="1">The sequence shown here is derived from an EMBL/GenBank/DDBJ whole genome shotgun (WGS) entry which is preliminary data.</text>
</comment>
<keyword evidence="2" id="KW-1185">Reference proteome</keyword>
<organism evidence="1 2">
    <name type="scientific">Kitasatospora gansuensis</name>
    <dbReference type="NCBI Taxonomy" id="258050"/>
    <lineage>
        <taxon>Bacteria</taxon>
        <taxon>Bacillati</taxon>
        <taxon>Actinomycetota</taxon>
        <taxon>Actinomycetes</taxon>
        <taxon>Kitasatosporales</taxon>
        <taxon>Streptomycetaceae</taxon>
        <taxon>Kitasatospora</taxon>
    </lineage>
</organism>
<evidence type="ECO:0000313" key="2">
    <source>
        <dbReference type="Proteomes" id="UP000573327"/>
    </source>
</evidence>
<dbReference type="AlphaFoldDB" id="A0A7W7WJS1"/>
<proteinExistence type="predicted"/>
<name>A0A7W7WJS1_9ACTN</name>
<protein>
    <submittedName>
        <fullName evidence="1">Uncharacterized protein</fullName>
    </submittedName>
</protein>
<dbReference type="Proteomes" id="UP000573327">
    <property type="component" value="Unassembled WGS sequence"/>
</dbReference>
<dbReference type="EMBL" id="JACHJR010000001">
    <property type="protein sequence ID" value="MBB4949468.1"/>
    <property type="molecule type" value="Genomic_DNA"/>
</dbReference>
<gene>
    <name evidence="1" type="ORF">F4556_005003</name>
</gene>